<name>A0ABW1W2X3_9GAMM</name>
<feature type="domain" description="4-oxalocrotonate tautomerase-like" evidence="2">
    <location>
        <begin position="59"/>
        <end position="116"/>
    </location>
</feature>
<dbReference type="Gene3D" id="3.30.429.10">
    <property type="entry name" value="Macrophage Migration Inhibitory Factor"/>
    <property type="match status" value="1"/>
</dbReference>
<dbReference type="Proteomes" id="UP001596230">
    <property type="component" value="Unassembled WGS sequence"/>
</dbReference>
<organism evidence="3 4">
    <name type="scientific">Tatumella terrea</name>
    <dbReference type="NCBI Taxonomy" id="419007"/>
    <lineage>
        <taxon>Bacteria</taxon>
        <taxon>Pseudomonadati</taxon>
        <taxon>Pseudomonadota</taxon>
        <taxon>Gammaproteobacteria</taxon>
        <taxon>Enterobacterales</taxon>
        <taxon>Erwiniaceae</taxon>
        <taxon>Tatumella</taxon>
    </lineage>
</organism>
<evidence type="ECO:0000256" key="1">
    <source>
        <dbReference type="ARBA" id="ARBA00023235"/>
    </source>
</evidence>
<evidence type="ECO:0000313" key="4">
    <source>
        <dbReference type="Proteomes" id="UP001596230"/>
    </source>
</evidence>
<dbReference type="RefSeq" id="WP_343866889.1">
    <property type="nucleotide sequence ID" value="NZ_BAAAFX010000002.1"/>
</dbReference>
<gene>
    <name evidence="3" type="ORF">ACFP9W_12875</name>
</gene>
<proteinExistence type="predicted"/>
<dbReference type="Pfam" id="PF01361">
    <property type="entry name" value="Tautomerase"/>
    <property type="match status" value="1"/>
</dbReference>
<dbReference type="InterPro" id="IPR004370">
    <property type="entry name" value="4-OT-like_dom"/>
</dbReference>
<sequence length="120" mass="13303">MRFPVSVREWEGVAQRKLTADVYDFFTGAAGDEAGKQANSDALSAIKRLNTLREGNIMPVITIQQSPRSVDLKRRLAKELTGIFVSVYEIPPEAVQIFFSEASHENWAKGGVLAADNHKK</sequence>
<keyword evidence="4" id="KW-1185">Reference proteome</keyword>
<reference evidence="4" key="1">
    <citation type="journal article" date="2019" name="Int. J. Syst. Evol. Microbiol.">
        <title>The Global Catalogue of Microorganisms (GCM) 10K type strain sequencing project: providing services to taxonomists for standard genome sequencing and annotation.</title>
        <authorList>
            <consortium name="The Broad Institute Genomics Platform"/>
            <consortium name="The Broad Institute Genome Sequencing Center for Infectious Disease"/>
            <person name="Wu L."/>
            <person name="Ma J."/>
        </authorList>
    </citation>
    <scope>NUCLEOTIDE SEQUENCE [LARGE SCALE GENOMIC DNA]</scope>
    <source>
        <strain evidence="4">CGMCC 1.18518</strain>
    </source>
</reference>
<protein>
    <submittedName>
        <fullName evidence="3">Tautomerase family protein</fullName>
    </submittedName>
</protein>
<comment type="caution">
    <text evidence="3">The sequence shown here is derived from an EMBL/GenBank/DDBJ whole genome shotgun (WGS) entry which is preliminary data.</text>
</comment>
<dbReference type="EMBL" id="JBHSUB010000015">
    <property type="protein sequence ID" value="MFC6378948.1"/>
    <property type="molecule type" value="Genomic_DNA"/>
</dbReference>
<evidence type="ECO:0000313" key="3">
    <source>
        <dbReference type="EMBL" id="MFC6378948.1"/>
    </source>
</evidence>
<dbReference type="SUPFAM" id="SSF55331">
    <property type="entry name" value="Tautomerase/MIF"/>
    <property type="match status" value="1"/>
</dbReference>
<keyword evidence="1" id="KW-0413">Isomerase</keyword>
<evidence type="ECO:0000259" key="2">
    <source>
        <dbReference type="Pfam" id="PF01361"/>
    </source>
</evidence>
<dbReference type="InterPro" id="IPR014347">
    <property type="entry name" value="Tautomerase/MIF_sf"/>
</dbReference>
<accession>A0ABW1W2X3</accession>